<dbReference type="SUPFAM" id="SSF54909">
    <property type="entry name" value="Dimeric alpha+beta barrel"/>
    <property type="match status" value="1"/>
</dbReference>
<protein>
    <recommendedName>
        <fullName evidence="1">ABM domain-containing protein</fullName>
    </recommendedName>
</protein>
<proteinExistence type="predicted"/>
<evidence type="ECO:0000313" key="2">
    <source>
        <dbReference type="EMBL" id="GGH61741.1"/>
    </source>
</evidence>
<name>A0A917MT07_9BACT</name>
<dbReference type="Proteomes" id="UP000627292">
    <property type="component" value="Unassembled WGS sequence"/>
</dbReference>
<feature type="domain" description="ABM" evidence="1">
    <location>
        <begin position="14"/>
        <end position="75"/>
    </location>
</feature>
<dbReference type="InterPro" id="IPR011008">
    <property type="entry name" value="Dimeric_a/b-barrel"/>
</dbReference>
<gene>
    <name evidence="2" type="ORF">GCM10011379_11030</name>
</gene>
<accession>A0A917MT07</accession>
<reference evidence="2" key="1">
    <citation type="journal article" date="2014" name="Int. J. Syst. Evol. Microbiol.">
        <title>Complete genome sequence of Corynebacterium casei LMG S-19264T (=DSM 44701T), isolated from a smear-ripened cheese.</title>
        <authorList>
            <consortium name="US DOE Joint Genome Institute (JGI-PGF)"/>
            <person name="Walter F."/>
            <person name="Albersmeier A."/>
            <person name="Kalinowski J."/>
            <person name="Ruckert C."/>
        </authorList>
    </citation>
    <scope>NUCLEOTIDE SEQUENCE</scope>
    <source>
        <strain evidence="2">CGMCC 1.15290</strain>
    </source>
</reference>
<sequence length="97" mass="11431">MRLSRLIIKKNELGNYKQLLEKHIEHSKNNEAGVKILYPVFEAGAPHRLTMLEVYVSRKDYLHHLKSAHYSRYKKETAHMIEAVEMLEAMPLIPFKD</sequence>
<dbReference type="Gene3D" id="3.30.70.100">
    <property type="match status" value="1"/>
</dbReference>
<keyword evidence="3" id="KW-1185">Reference proteome</keyword>
<dbReference type="AlphaFoldDB" id="A0A917MT07"/>
<organism evidence="2 3">
    <name type="scientific">Filimonas zeae</name>
    <dbReference type="NCBI Taxonomy" id="1737353"/>
    <lineage>
        <taxon>Bacteria</taxon>
        <taxon>Pseudomonadati</taxon>
        <taxon>Bacteroidota</taxon>
        <taxon>Chitinophagia</taxon>
        <taxon>Chitinophagales</taxon>
        <taxon>Chitinophagaceae</taxon>
        <taxon>Filimonas</taxon>
    </lineage>
</organism>
<evidence type="ECO:0000313" key="3">
    <source>
        <dbReference type="Proteomes" id="UP000627292"/>
    </source>
</evidence>
<comment type="caution">
    <text evidence="2">The sequence shown here is derived from an EMBL/GenBank/DDBJ whole genome shotgun (WGS) entry which is preliminary data.</text>
</comment>
<evidence type="ECO:0000259" key="1">
    <source>
        <dbReference type="Pfam" id="PF03992"/>
    </source>
</evidence>
<dbReference type="EMBL" id="BMIB01000001">
    <property type="protein sequence ID" value="GGH61741.1"/>
    <property type="molecule type" value="Genomic_DNA"/>
</dbReference>
<dbReference type="Pfam" id="PF03992">
    <property type="entry name" value="ABM"/>
    <property type="match status" value="1"/>
</dbReference>
<reference evidence="2" key="2">
    <citation type="submission" date="2020-09" db="EMBL/GenBank/DDBJ databases">
        <authorList>
            <person name="Sun Q."/>
            <person name="Zhou Y."/>
        </authorList>
    </citation>
    <scope>NUCLEOTIDE SEQUENCE</scope>
    <source>
        <strain evidence="2">CGMCC 1.15290</strain>
    </source>
</reference>
<dbReference type="InterPro" id="IPR007138">
    <property type="entry name" value="ABM_dom"/>
</dbReference>